<feature type="compositionally biased region" description="Low complexity" evidence="2">
    <location>
        <begin position="104"/>
        <end position="126"/>
    </location>
</feature>
<dbReference type="InterPro" id="IPR004954">
    <property type="entry name" value="Mucin-bd"/>
</dbReference>
<gene>
    <name evidence="4" type="ORF">SKL01_03630</name>
</gene>
<feature type="region of interest" description="Disordered" evidence="2">
    <location>
        <begin position="104"/>
        <end position="154"/>
    </location>
</feature>
<evidence type="ECO:0000259" key="3">
    <source>
        <dbReference type="PROSITE" id="PS51723"/>
    </source>
</evidence>
<protein>
    <recommendedName>
        <fullName evidence="3">Peptidase M60 domain-containing protein</fullName>
    </recommendedName>
</protein>
<name>A0ABQ0XIK0_9STAP</name>
<feature type="domain" description="Peptidase M60" evidence="3">
    <location>
        <begin position="259"/>
        <end position="565"/>
    </location>
</feature>
<dbReference type="InterPro" id="IPR005877">
    <property type="entry name" value="YSIRK_signal_dom"/>
</dbReference>
<dbReference type="Gene3D" id="3.40.390.80">
    <property type="entry name" value="Peptidase M60, enhancin-like domain 2"/>
    <property type="match status" value="1"/>
</dbReference>
<keyword evidence="1" id="KW-0732">Signal</keyword>
<evidence type="ECO:0000313" key="4">
    <source>
        <dbReference type="EMBL" id="GEP81185.1"/>
    </source>
</evidence>
<dbReference type="PROSITE" id="PS51723">
    <property type="entry name" value="PEPTIDASE_M60"/>
    <property type="match status" value="1"/>
</dbReference>
<reference evidence="4 5" key="1">
    <citation type="submission" date="2019-07" db="EMBL/GenBank/DDBJ databases">
        <title>Whole genome shotgun sequence of Staphylococcus kloosii NBRC 109624.</title>
        <authorList>
            <person name="Hosoyama A."/>
            <person name="Uohara A."/>
            <person name="Ohji S."/>
            <person name="Ichikawa N."/>
        </authorList>
    </citation>
    <scope>NUCLEOTIDE SEQUENCE [LARGE SCALE GENOMIC DNA]</scope>
    <source>
        <strain evidence="4 5">NBRC 109624</strain>
    </source>
</reference>
<evidence type="ECO:0000313" key="5">
    <source>
        <dbReference type="Proteomes" id="UP000321040"/>
    </source>
</evidence>
<dbReference type="EMBL" id="BKAQ01000003">
    <property type="protein sequence ID" value="GEP81185.1"/>
    <property type="molecule type" value="Genomic_DNA"/>
</dbReference>
<evidence type="ECO:0000256" key="2">
    <source>
        <dbReference type="SAM" id="MobiDB-lite"/>
    </source>
</evidence>
<dbReference type="Pfam" id="PF03272">
    <property type="entry name" value="Mucin_bdg"/>
    <property type="match status" value="1"/>
</dbReference>
<dbReference type="Proteomes" id="UP000321040">
    <property type="component" value="Unassembled WGS sequence"/>
</dbReference>
<evidence type="ECO:0000256" key="1">
    <source>
        <dbReference type="ARBA" id="ARBA00022729"/>
    </source>
</evidence>
<comment type="caution">
    <text evidence="4">The sequence shown here is derived from an EMBL/GenBank/DDBJ whole genome shotgun (WGS) entry which is preliminary data.</text>
</comment>
<keyword evidence="5" id="KW-1185">Reference proteome</keyword>
<dbReference type="SMART" id="SM01276">
    <property type="entry name" value="M60-like"/>
    <property type="match status" value="1"/>
</dbReference>
<accession>A0ABQ0XIK0</accession>
<dbReference type="NCBIfam" id="TIGR01168">
    <property type="entry name" value="YSIRK_signal"/>
    <property type="match status" value="1"/>
</dbReference>
<proteinExistence type="predicted"/>
<dbReference type="Pfam" id="PF04650">
    <property type="entry name" value="YSIRK_signal"/>
    <property type="match status" value="1"/>
</dbReference>
<dbReference type="InterPro" id="IPR031161">
    <property type="entry name" value="Peptidase_M60_dom"/>
</dbReference>
<organism evidence="4 5">
    <name type="scientific">Staphylococcus kloosii</name>
    <dbReference type="NCBI Taxonomy" id="29384"/>
    <lineage>
        <taxon>Bacteria</taxon>
        <taxon>Bacillati</taxon>
        <taxon>Bacillota</taxon>
        <taxon>Bacilli</taxon>
        <taxon>Bacillales</taxon>
        <taxon>Staphylococcaceae</taxon>
        <taxon>Staphylococcus</taxon>
    </lineage>
</organism>
<feature type="compositionally biased region" description="Polar residues" evidence="2">
    <location>
        <begin position="136"/>
        <end position="154"/>
    </location>
</feature>
<sequence length="960" mass="108945">MLTMKRQHSHTLKQRQKYAIRKLSVGIASVLFGTFCYLGHNEASAAELANNATTQTSNTHQNNVALTPNNKLNSESLTKQATGVQNNQGALKVNQHKVQQQTQVNVNNQQSVNKKNQTTLNKGNNELQKENKQNNTPQLSQTQSVQQHNANMRQRNTDNHIESKSANAQIRPMAQEKVVVGTAVKIRPVTQQATSQSIPQGTPQAPPKTTFNETIILPQTNARPVQVNEVREQVYRKAVEVLKVGNKAQTLGASRGSNHARDSLGFIVPANTNLYVRQVKGNNVGNLRVNLATNDSRLNKTAIVNSNGAWTAIKTTIDSAAFIFMPKGLNKEPQIEYYVENNLGKALPTYRKGWNQKLFERRWIEEDSSYAYVDGTHNALLIPKIDRHHILNMKNNTKDYQFKNLDELITYYDDMISHYNKWAGLNDDINSVNFNNGSKYFSTADKNGAGVAYYSGEHIATNGQSIANYLHRSWLSLHEVGHGYDGILTGDVDIQLGEVWNNIFAHQYQRYVEKSNSGWLYGNGQRNYQASIHNRMLQNNLTFDIKKASYREKLDFMTRMVRLTGIEGLTTMLQDLRAEAANNKLSSNLPKWISEYWMAKHNANILPYFKLYNIEVSKDTEDKLETLQQSYVYPLALLITNVDERQRYVKKLGLETEYELVRSSDLADSRVKTTAQINLQLNGQRLAQDAVLKLVDGKNIVAQASIQDGVANFANLRPGVYKVVAPFTENKSLPDHIFIIVREGVTNNLTVSYPQIDAQQSFYSQNLTFKGINNREFLKINYNPGNMSVKLQHHAGLPHNFFKDEYVHIKIIKQNGEVLLDESIVGNRNLAAKVQQFKLSYGDKIIVKHREAKGRLILSRAETREVIEEPFANNQTITYTLTKNGFKINNEADFRTNGRYITAVIADIQRFIETVNNNPDGDYRVVLSNIMRSIQHGDEQYRPLMLNLLKTYIDKFNLDS</sequence>